<evidence type="ECO:0000313" key="1">
    <source>
        <dbReference type="EMBL" id="KXG74298.1"/>
    </source>
</evidence>
<dbReference type="Pfam" id="PF14276">
    <property type="entry name" value="DUF4363"/>
    <property type="match status" value="1"/>
</dbReference>
<dbReference type="InterPro" id="IPR025373">
    <property type="entry name" value="DUF4363"/>
</dbReference>
<dbReference type="RefSeq" id="WP_068557417.1">
    <property type="nucleotide sequence ID" value="NZ_LOEE01000059.1"/>
</dbReference>
<dbReference type="Proteomes" id="UP000070456">
    <property type="component" value="Unassembled WGS sequence"/>
</dbReference>
<evidence type="ECO:0000313" key="2">
    <source>
        <dbReference type="Proteomes" id="UP000070456"/>
    </source>
</evidence>
<keyword evidence="2" id="KW-1185">Reference proteome</keyword>
<sequence>MRSLIGVSIAILVIISGWFLSYRHVDNHAENFIESLNLLERKIEAEEWDMVMEKYSEMKAQWHQIRHRWAIIIDHHEIDNIDLALARTRKYVQEKDKPLSLGEIEVLKQLFQIVKESEAVTLTNIL</sequence>
<dbReference type="AlphaFoldDB" id="A0A140L173"/>
<dbReference type="STRING" id="520762.AN619_24900"/>
<reference evidence="1 2" key="1">
    <citation type="submission" date="2015-12" db="EMBL/GenBank/DDBJ databases">
        <title>Draft genome sequence of the thermoanaerobe Thermotalea metallivorans, an isolate from the runoff channel of the Great Artesian Basin, Australia.</title>
        <authorList>
            <person name="Patel B.K."/>
        </authorList>
    </citation>
    <scope>NUCLEOTIDE SEQUENCE [LARGE SCALE GENOMIC DNA]</scope>
    <source>
        <strain evidence="1 2">B2-1</strain>
    </source>
</reference>
<gene>
    <name evidence="1" type="ORF">AN619_24900</name>
</gene>
<accession>A0A140L173</accession>
<organism evidence="1 2">
    <name type="scientific">Thermotalea metallivorans</name>
    <dbReference type="NCBI Taxonomy" id="520762"/>
    <lineage>
        <taxon>Bacteria</taxon>
        <taxon>Bacillati</taxon>
        <taxon>Bacillota</taxon>
        <taxon>Clostridia</taxon>
        <taxon>Peptostreptococcales</taxon>
        <taxon>Thermotaleaceae</taxon>
        <taxon>Thermotalea</taxon>
    </lineage>
</organism>
<proteinExistence type="predicted"/>
<name>A0A140L173_9FIRM</name>
<protein>
    <recommendedName>
        <fullName evidence="3">DUF4363 domain-containing protein</fullName>
    </recommendedName>
</protein>
<comment type="caution">
    <text evidence="1">The sequence shown here is derived from an EMBL/GenBank/DDBJ whole genome shotgun (WGS) entry which is preliminary data.</text>
</comment>
<evidence type="ECO:0008006" key="3">
    <source>
        <dbReference type="Google" id="ProtNLM"/>
    </source>
</evidence>
<dbReference type="EMBL" id="LOEE01000059">
    <property type="protein sequence ID" value="KXG74298.1"/>
    <property type="molecule type" value="Genomic_DNA"/>
</dbReference>